<dbReference type="STRING" id="45851.BHV86_06585"/>
<keyword evidence="1" id="KW-1133">Transmembrane helix</keyword>
<keyword evidence="1" id="KW-0812">Transmembrane</keyword>
<name>D4RW33_9FIRM</name>
<feature type="transmembrane region" description="Helical" evidence="1">
    <location>
        <begin position="80"/>
        <end position="104"/>
    </location>
</feature>
<feature type="transmembrane region" description="Helical" evidence="1">
    <location>
        <begin position="243"/>
        <end position="262"/>
    </location>
</feature>
<evidence type="ECO:0000313" key="2">
    <source>
        <dbReference type="EMBL" id="EFF69650.1"/>
    </source>
</evidence>
<evidence type="ECO:0000256" key="1">
    <source>
        <dbReference type="SAM" id="Phobius"/>
    </source>
</evidence>
<evidence type="ECO:0000313" key="3">
    <source>
        <dbReference type="Proteomes" id="UP000006238"/>
    </source>
</evidence>
<proteinExistence type="predicted"/>
<keyword evidence="1" id="KW-0472">Membrane</keyword>
<feature type="transmembrane region" description="Helical" evidence="1">
    <location>
        <begin position="274"/>
        <end position="296"/>
    </location>
</feature>
<keyword evidence="3" id="KW-1185">Reference proteome</keyword>
<protein>
    <submittedName>
        <fullName evidence="2">Sporulation integral membrane protein YlbJ</fullName>
    </submittedName>
</protein>
<feature type="transmembrane region" description="Helical" evidence="1">
    <location>
        <begin position="201"/>
        <end position="223"/>
    </location>
</feature>
<dbReference type="eggNOG" id="COG3314">
    <property type="taxonomic scope" value="Bacteria"/>
</dbReference>
<feature type="transmembrane region" description="Helical" evidence="1">
    <location>
        <begin position="36"/>
        <end position="59"/>
    </location>
</feature>
<reference evidence="2 3" key="1">
    <citation type="submission" date="2010-02" db="EMBL/GenBank/DDBJ databases">
        <authorList>
            <person name="Weinstock G."/>
            <person name="Sodergren E."/>
            <person name="Clifton S."/>
            <person name="Fulton L."/>
            <person name="Fulton B."/>
            <person name="Courtney L."/>
            <person name="Fronick C."/>
            <person name="Harrison M."/>
            <person name="Strong C."/>
            <person name="Farmer C."/>
            <person name="Delahaunty K."/>
            <person name="Markovic C."/>
            <person name="Hall O."/>
            <person name="Minx P."/>
            <person name="Tomlinson C."/>
            <person name="Mitreva M."/>
            <person name="Nelson J."/>
            <person name="Hou S."/>
            <person name="Wollam A."/>
            <person name="Pepin K.H."/>
            <person name="Johnson M."/>
            <person name="Bhonagiri V."/>
            <person name="Zhang X."/>
            <person name="Suruliraj S."/>
            <person name="Warren W."/>
            <person name="Chinwalla A."/>
            <person name="Mardis E.R."/>
            <person name="Wilson R.K."/>
        </authorList>
    </citation>
    <scope>NUCLEOTIDE SEQUENCE [LARGE SCALE GENOMIC DNA]</scope>
    <source>
        <strain evidence="2 3">DSM 2876</strain>
    </source>
</reference>
<dbReference type="AlphaFoldDB" id="D4RW33"/>
<comment type="caution">
    <text evidence="2">The sequence shown here is derived from an EMBL/GenBank/DDBJ whole genome shotgun (WGS) entry which is preliminary data.</text>
</comment>
<dbReference type="EMBL" id="ABWN01000017">
    <property type="protein sequence ID" value="EFF69650.1"/>
    <property type="molecule type" value="Genomic_DNA"/>
</dbReference>
<organism evidence="2 3">
    <name type="scientific">Eshraghiella crossota DSM 2876</name>
    <dbReference type="NCBI Taxonomy" id="511680"/>
    <lineage>
        <taxon>Bacteria</taxon>
        <taxon>Bacillati</taxon>
        <taxon>Bacillota</taxon>
        <taxon>Clostridia</taxon>
        <taxon>Lachnospirales</taxon>
        <taxon>Lachnospiraceae</taxon>
        <taxon>Eshraghiella</taxon>
    </lineage>
</organism>
<accession>D4RW33</accession>
<dbReference type="Proteomes" id="UP000006238">
    <property type="component" value="Unassembled WGS sequence"/>
</dbReference>
<gene>
    <name evidence="2" type="primary">ylbJ</name>
    <name evidence="2" type="ORF">BUTYVIB_00163</name>
</gene>
<sequence length="298" mass="33232">MFRNIFHNVLIFVVLLLSLTNPDIMAKGALDGLDLWYKALIPALFPFMILSNVIINLNLTEGVNIFMRPLTFILKLKKEAGYGIFAGLFFGYPACAAACCNLVKKNTISKEDANICIASFNNVSPAFLSGFVCMEILENANCFLPVFLIFYSCTLITSFIIRYIIFQKYRDTYTSIAVPMPQKSALIDKSILSALKNIGKLGGYIIIFSILSHCIMSFIPFHPEILCMLIEITTGLTVSDRRYLTFLPFISLGGVCGMFQTFSVDENNIIDKKIYILGKFISAVITMAVCGIVILFQS</sequence>
<feature type="transmembrane region" description="Helical" evidence="1">
    <location>
        <begin position="143"/>
        <end position="165"/>
    </location>
</feature>
<dbReference type="HOGENOM" id="CLU_051469_2_0_9"/>